<dbReference type="EMBL" id="CP092885">
    <property type="protein sequence ID" value="UYV83630.1"/>
    <property type="molecule type" value="Genomic_DNA"/>
</dbReference>
<sequence length="97" mass="11095">METNEIRAVIKYICKKGMFPKEIYEDMVDTLREDAPSYSTVKKMECVLGHQYSNLSVLHTSERDQFPKLSFCGHTEVNVDPAGCSTSMPMCGWYKMS</sequence>
<accession>A0ABY6LV71</accession>
<proteinExistence type="predicted"/>
<dbReference type="Proteomes" id="UP001235939">
    <property type="component" value="Chromosome 23"/>
</dbReference>
<keyword evidence="3" id="KW-1185">Reference proteome</keyword>
<organism evidence="2 3">
    <name type="scientific">Cordylochernes scorpioides</name>
    <dbReference type="NCBI Taxonomy" id="51811"/>
    <lineage>
        <taxon>Eukaryota</taxon>
        <taxon>Metazoa</taxon>
        <taxon>Ecdysozoa</taxon>
        <taxon>Arthropoda</taxon>
        <taxon>Chelicerata</taxon>
        <taxon>Arachnida</taxon>
        <taxon>Pseudoscorpiones</taxon>
        <taxon>Cheliferoidea</taxon>
        <taxon>Chernetidae</taxon>
        <taxon>Cordylochernes</taxon>
    </lineage>
</organism>
<dbReference type="InterPro" id="IPR041426">
    <property type="entry name" value="Mos1_HTH"/>
</dbReference>
<dbReference type="Pfam" id="PF17906">
    <property type="entry name" value="HTH_48"/>
    <property type="match status" value="1"/>
</dbReference>
<feature type="domain" description="Mos1 transposase HTH" evidence="1">
    <location>
        <begin position="4"/>
        <end position="43"/>
    </location>
</feature>
<evidence type="ECO:0000313" key="3">
    <source>
        <dbReference type="Proteomes" id="UP001235939"/>
    </source>
</evidence>
<reference evidence="2 3" key="1">
    <citation type="submission" date="2022-03" db="EMBL/GenBank/DDBJ databases">
        <title>A chromosomal length assembly of Cordylochernes scorpioides.</title>
        <authorList>
            <person name="Zeh D."/>
            <person name="Zeh J."/>
        </authorList>
    </citation>
    <scope>NUCLEOTIDE SEQUENCE [LARGE SCALE GENOMIC DNA]</scope>
    <source>
        <strain evidence="2">IN4F17</strain>
        <tissue evidence="2">Whole Body</tissue>
    </source>
</reference>
<protein>
    <recommendedName>
        <fullName evidence="1">Mos1 transposase HTH domain-containing protein</fullName>
    </recommendedName>
</protein>
<gene>
    <name evidence="2" type="ORF">LAZ67_23001778</name>
</gene>
<evidence type="ECO:0000313" key="2">
    <source>
        <dbReference type="EMBL" id="UYV83630.1"/>
    </source>
</evidence>
<name>A0ABY6LV71_9ARAC</name>
<evidence type="ECO:0000259" key="1">
    <source>
        <dbReference type="Pfam" id="PF17906"/>
    </source>
</evidence>